<dbReference type="PANTHER" id="PTHR30348">
    <property type="entry name" value="UNCHARACTERIZED PROTEIN YECE"/>
    <property type="match status" value="1"/>
</dbReference>
<gene>
    <name evidence="1" type="ORF">VJ786_04785</name>
</gene>
<dbReference type="SUPFAM" id="SSF117396">
    <property type="entry name" value="TM1631-like"/>
    <property type="match status" value="1"/>
</dbReference>
<dbReference type="Pfam" id="PF01904">
    <property type="entry name" value="DUF72"/>
    <property type="match status" value="1"/>
</dbReference>
<accession>A0ABU8I3Y1</accession>
<reference evidence="1 2" key="1">
    <citation type="submission" date="2024-01" db="EMBL/GenBank/DDBJ databases">
        <title>Sphingobacterium tenebrionis sp. nov., a novel endophyte isolated from tenebrio molitor intestines.</title>
        <authorList>
            <person name="Zhang C."/>
        </authorList>
    </citation>
    <scope>NUCLEOTIDE SEQUENCE [LARGE SCALE GENOMIC DNA]</scope>
    <source>
        <strain evidence="1 2">PU5-4</strain>
    </source>
</reference>
<name>A0ABU8I3Y1_9SPHI</name>
<dbReference type="InterPro" id="IPR036520">
    <property type="entry name" value="UPF0759_sf"/>
</dbReference>
<dbReference type="Gene3D" id="3.20.20.410">
    <property type="entry name" value="Protein of unknown function UPF0759"/>
    <property type="match status" value="1"/>
</dbReference>
<evidence type="ECO:0000313" key="1">
    <source>
        <dbReference type="EMBL" id="MEI5984213.1"/>
    </source>
</evidence>
<protein>
    <submittedName>
        <fullName evidence="1">DUF72 domain-containing protein</fullName>
    </submittedName>
</protein>
<dbReference type="RefSeq" id="WP_099367955.1">
    <property type="nucleotide sequence ID" value="NZ_JAYLLN010000007.1"/>
</dbReference>
<sequence length="296" mass="34923">MKFGRVDDPSSIDFSLPEIDQESQDFLKQIKNKESFQLYLGYPKWSKADLKGFYPRGTKDELPYYSSYFNALEFNGPFYRMPTKEQVIKWKNRTQENFKFCPKITNSISHYSRLINTDEKVLSFVDATVFFEENLGMAFLQMPENFRPKNIDRLEDFLTRFPKGYPLAVEVRHEEWFSDAQILNQLTEIYRKTKKTGIIVDTPGRRDLLKMPLTSPTAFIRFVSTNPILDKARLDAWVIRLKEWKNLGLQEVYFFIHQKIDQDTTFLSQQFAKDLNKALGCQLPVIEPRIPLIEPR</sequence>
<dbReference type="InterPro" id="IPR002763">
    <property type="entry name" value="DUF72"/>
</dbReference>
<dbReference type="Proteomes" id="UP001363035">
    <property type="component" value="Unassembled WGS sequence"/>
</dbReference>
<dbReference type="EMBL" id="JAYLLN010000007">
    <property type="protein sequence ID" value="MEI5984213.1"/>
    <property type="molecule type" value="Genomic_DNA"/>
</dbReference>
<organism evidence="1 2">
    <name type="scientific">Sphingobacterium tenebrionis</name>
    <dbReference type="NCBI Taxonomy" id="3111775"/>
    <lineage>
        <taxon>Bacteria</taxon>
        <taxon>Pseudomonadati</taxon>
        <taxon>Bacteroidota</taxon>
        <taxon>Sphingobacteriia</taxon>
        <taxon>Sphingobacteriales</taxon>
        <taxon>Sphingobacteriaceae</taxon>
        <taxon>Sphingobacterium</taxon>
    </lineage>
</organism>
<proteinExistence type="predicted"/>
<evidence type="ECO:0000313" key="2">
    <source>
        <dbReference type="Proteomes" id="UP001363035"/>
    </source>
</evidence>
<keyword evidence="2" id="KW-1185">Reference proteome</keyword>
<comment type="caution">
    <text evidence="1">The sequence shown here is derived from an EMBL/GenBank/DDBJ whole genome shotgun (WGS) entry which is preliminary data.</text>
</comment>
<dbReference type="PANTHER" id="PTHR30348:SF9">
    <property type="entry name" value="UPF0759 PROTEIN YECE"/>
    <property type="match status" value="1"/>
</dbReference>